<dbReference type="SUPFAM" id="SSF143414">
    <property type="entry name" value="CcmK-like"/>
    <property type="match status" value="1"/>
</dbReference>
<name>A0ABZ3ISX4_9FIRM</name>
<comment type="subcellular location">
    <subcellularLocation>
        <location evidence="1">Bacterial microcompartment</location>
    </subcellularLocation>
</comment>
<dbReference type="RefSeq" id="WP_094606879.1">
    <property type="nucleotide sequence ID" value="NZ_CP155573.1"/>
</dbReference>
<dbReference type="SMART" id="SM00877">
    <property type="entry name" value="BMC"/>
    <property type="match status" value="1"/>
</dbReference>
<dbReference type="PANTHER" id="PTHR33941:SF11">
    <property type="entry name" value="BACTERIAL MICROCOMPARTMENT SHELL PROTEIN PDUJ"/>
    <property type="match status" value="1"/>
</dbReference>
<dbReference type="Gene3D" id="3.30.70.1710">
    <property type="match status" value="1"/>
</dbReference>
<evidence type="ECO:0000256" key="1">
    <source>
        <dbReference type="ARBA" id="ARBA00024322"/>
    </source>
</evidence>
<sequence>MVKNALGLIEVIGLAAGIEAADTAVKAANVELIGYELTKGGGLVTIKLCGDVGAVKAAVDAGAAAAAKVNTVYGKHVIPRPHNELGGILLTKDTVGLKPALKPADIQPPVEEPVPVETVIKLEAEESPAAANKESIIIQAAELVEEPPAETVSQEPNNSVEVCNLCGDPACPRKKGDPRITCIHYDKNKEDE</sequence>
<dbReference type="PANTHER" id="PTHR33941">
    <property type="entry name" value="PROPANEDIOL UTILIZATION PROTEIN PDUA"/>
    <property type="match status" value="1"/>
</dbReference>
<comment type="similarity">
    <text evidence="3">Belongs to the bacterial microcompartments protein family.</text>
</comment>
<protein>
    <recommendedName>
        <fullName evidence="4">BMC domain-containing protein</fullName>
    </recommendedName>
</protein>
<evidence type="ECO:0000256" key="3">
    <source>
        <dbReference type="PROSITE-ProRule" id="PRU01278"/>
    </source>
</evidence>
<dbReference type="InterPro" id="IPR000249">
    <property type="entry name" value="BMC_dom"/>
</dbReference>
<dbReference type="InterPro" id="IPR050575">
    <property type="entry name" value="BMC_shell"/>
</dbReference>
<dbReference type="PROSITE" id="PS51930">
    <property type="entry name" value="BMC_2"/>
    <property type="match status" value="1"/>
</dbReference>
<dbReference type="Proteomes" id="UP000216752">
    <property type="component" value="Chromosome"/>
</dbReference>
<evidence type="ECO:0000256" key="2">
    <source>
        <dbReference type="ARBA" id="ARBA00024446"/>
    </source>
</evidence>
<gene>
    <name evidence="5" type="ORF">SPSIL_047120</name>
</gene>
<keyword evidence="6" id="KW-1185">Reference proteome</keyword>
<evidence type="ECO:0000313" key="6">
    <source>
        <dbReference type="Proteomes" id="UP000216752"/>
    </source>
</evidence>
<dbReference type="InterPro" id="IPR044872">
    <property type="entry name" value="CcmK/CsoS1_BMC"/>
</dbReference>
<accession>A0ABZ3ISX4</accession>
<organism evidence="5 6">
    <name type="scientific">Sporomusa silvacetica DSM 10669</name>
    <dbReference type="NCBI Taxonomy" id="1123289"/>
    <lineage>
        <taxon>Bacteria</taxon>
        <taxon>Bacillati</taxon>
        <taxon>Bacillota</taxon>
        <taxon>Negativicutes</taxon>
        <taxon>Selenomonadales</taxon>
        <taxon>Sporomusaceae</taxon>
        <taxon>Sporomusa</taxon>
    </lineage>
</organism>
<keyword evidence="2" id="KW-1283">Bacterial microcompartment</keyword>
<reference evidence="5" key="1">
    <citation type="submission" date="2024-05" db="EMBL/GenBank/DDBJ databases">
        <title>Isolation and characterization of Sporomusa carbonis sp. nov., a carboxydotrophic hydrogenogen in the genus of Sporomusa isolated from a charcoal burning pile.</title>
        <authorList>
            <person name="Boeer T."/>
            <person name="Rosenbaum F."/>
            <person name="Eysell L."/>
            <person name="Mueller V."/>
            <person name="Daniel R."/>
            <person name="Poehlein A."/>
        </authorList>
    </citation>
    <scope>NUCLEOTIDE SEQUENCE [LARGE SCALE GENOMIC DNA]</scope>
    <source>
        <strain evidence="5">DSM 10669</strain>
    </source>
</reference>
<evidence type="ECO:0000259" key="4">
    <source>
        <dbReference type="PROSITE" id="PS51930"/>
    </source>
</evidence>
<dbReference type="EMBL" id="CP155573">
    <property type="protein sequence ID" value="XFO68489.1"/>
    <property type="molecule type" value="Genomic_DNA"/>
</dbReference>
<evidence type="ECO:0000313" key="5">
    <source>
        <dbReference type="EMBL" id="XFO68489.1"/>
    </source>
</evidence>
<proteinExistence type="inferred from homology"/>
<dbReference type="Pfam" id="PF00936">
    <property type="entry name" value="BMC"/>
    <property type="match status" value="1"/>
</dbReference>
<dbReference type="InterPro" id="IPR037233">
    <property type="entry name" value="CcmK-like_sf"/>
</dbReference>
<dbReference type="CDD" id="cd07045">
    <property type="entry name" value="BMC_CcmK_like"/>
    <property type="match status" value="1"/>
</dbReference>
<feature type="domain" description="BMC" evidence="4">
    <location>
        <begin position="5"/>
        <end position="90"/>
    </location>
</feature>